<dbReference type="InterPro" id="IPR048020">
    <property type="entry name" value="Transpos_IS3"/>
</dbReference>
<dbReference type="PANTHER" id="PTHR46889:SF5">
    <property type="entry name" value="INTEGRASE PROTEIN"/>
    <property type="match status" value="1"/>
</dbReference>
<dbReference type="InterPro" id="IPR036397">
    <property type="entry name" value="RNaseH_sf"/>
</dbReference>
<dbReference type="InterPro" id="IPR050900">
    <property type="entry name" value="Transposase_IS3/IS150/IS904"/>
</dbReference>
<evidence type="ECO:0000256" key="2">
    <source>
        <dbReference type="SAM" id="Coils"/>
    </source>
</evidence>
<dbReference type="Gene3D" id="1.10.10.10">
    <property type="entry name" value="Winged helix-like DNA-binding domain superfamily/Winged helix DNA-binding domain"/>
    <property type="match status" value="1"/>
</dbReference>
<organism evidence="4 5">
    <name type="scientific">Arthrobacter psychrolactophilus</name>
    <dbReference type="NCBI Taxonomy" id="92442"/>
    <lineage>
        <taxon>Bacteria</taxon>
        <taxon>Bacillati</taxon>
        <taxon>Actinomycetota</taxon>
        <taxon>Actinomycetes</taxon>
        <taxon>Micrococcales</taxon>
        <taxon>Micrococcaceae</taxon>
        <taxon>Arthrobacter</taxon>
    </lineage>
</organism>
<dbReference type="Pfam" id="PF00665">
    <property type="entry name" value="rve"/>
    <property type="match status" value="1"/>
</dbReference>
<dbReference type="SUPFAM" id="SSF53098">
    <property type="entry name" value="Ribonuclease H-like"/>
    <property type="match status" value="1"/>
</dbReference>
<dbReference type="GO" id="GO:0015074">
    <property type="term" value="P:DNA integration"/>
    <property type="evidence" value="ECO:0007669"/>
    <property type="project" value="InterPro"/>
</dbReference>
<keyword evidence="5" id="KW-1185">Reference proteome</keyword>
<dbReference type="Pfam" id="PF01527">
    <property type="entry name" value="HTH_Tnp_1"/>
    <property type="match status" value="1"/>
</dbReference>
<dbReference type="InterPro" id="IPR025948">
    <property type="entry name" value="HTH-like_dom"/>
</dbReference>
<dbReference type="InterPro" id="IPR001584">
    <property type="entry name" value="Integrase_cat-core"/>
</dbReference>
<dbReference type="InterPro" id="IPR036388">
    <property type="entry name" value="WH-like_DNA-bd_sf"/>
</dbReference>
<comment type="caution">
    <text evidence="4">The sequence shown here is derived from an EMBL/GenBank/DDBJ whole genome shotgun (WGS) entry which is preliminary data.</text>
</comment>
<name>A0A2V5JD56_9MICC</name>
<dbReference type="RefSeq" id="WP_110486852.1">
    <property type="nucleotide sequence ID" value="NZ_QJVC01000031.1"/>
</dbReference>
<evidence type="ECO:0000259" key="3">
    <source>
        <dbReference type="PROSITE" id="PS50994"/>
    </source>
</evidence>
<dbReference type="PROSITE" id="PS50994">
    <property type="entry name" value="INTEGRASE"/>
    <property type="match status" value="1"/>
</dbReference>
<feature type="coiled-coil region" evidence="2">
    <location>
        <begin position="63"/>
        <end position="90"/>
    </location>
</feature>
<sequence length="426" mass="48056">MPKRYPTEVRDRAVRMINDRLCEYPSVFAACKALAPKLDVGPESLRRWVLQAQIDTGEKDGPTSTELDELKALRAENRDLKEANEILKAASNFLREGARPSPPLICRFIDEQRAEGCAVESICAVLREQGVQVAARSYRAWKTRLPALRAIEDARVIDTLRSLKDLDSKGRPRPEILYGRRKMTVWLRRNGFPEVSKHTVDRLMRDEGMNGLVRGRTTIPGKDGKRAADLLNRNFSASAPNRIWVTDFTYVPVYSGVVYVALVIDLYSRAIVGWETSTVKDTEFVEQCLKMALWRRNHSKRPVHKGLIHHSDAGSQYTSIRYTETLEIEGLEPSIGSVGDAYDNAAAETVMGLFKNEAMAKGSPFRAGALKTENDVIDIVFHWVHWYNNARLHAALGHQTPEEFERIYYDENFGSLPDAAAHKTAA</sequence>
<proteinExistence type="predicted"/>
<dbReference type="Proteomes" id="UP000247980">
    <property type="component" value="Unassembled WGS sequence"/>
</dbReference>
<dbReference type="GO" id="GO:0006313">
    <property type="term" value="P:DNA transposition"/>
    <property type="evidence" value="ECO:0007669"/>
    <property type="project" value="InterPro"/>
</dbReference>
<evidence type="ECO:0000313" key="4">
    <source>
        <dbReference type="EMBL" id="PYI37057.1"/>
    </source>
</evidence>
<dbReference type="AlphaFoldDB" id="A0A2V5JD56"/>
<reference evidence="4 5" key="1">
    <citation type="submission" date="2018-05" db="EMBL/GenBank/DDBJ databases">
        <title>Genetic diversity of glacier-inhabiting Cryobacterium bacteria in China and description of Cryobacterium mengkeensis sp. nov. and Arthrobacter glacialis sp. nov.</title>
        <authorList>
            <person name="Liu Q."/>
            <person name="Xin Y.-H."/>
        </authorList>
    </citation>
    <scope>NUCLEOTIDE SEQUENCE [LARGE SCALE GENOMIC DNA]</scope>
    <source>
        <strain evidence="4 5">B7</strain>
    </source>
</reference>
<dbReference type="NCBIfam" id="NF033516">
    <property type="entry name" value="transpos_IS3"/>
    <property type="match status" value="1"/>
</dbReference>
<dbReference type="SUPFAM" id="SSF46689">
    <property type="entry name" value="Homeodomain-like"/>
    <property type="match status" value="1"/>
</dbReference>
<dbReference type="InterPro" id="IPR012337">
    <property type="entry name" value="RNaseH-like_sf"/>
</dbReference>
<keyword evidence="2" id="KW-0175">Coiled coil</keyword>
<evidence type="ECO:0000256" key="1">
    <source>
        <dbReference type="ARBA" id="ARBA00002286"/>
    </source>
</evidence>
<dbReference type="GO" id="GO:0003677">
    <property type="term" value="F:DNA binding"/>
    <property type="evidence" value="ECO:0007669"/>
    <property type="project" value="InterPro"/>
</dbReference>
<dbReference type="InterPro" id="IPR009057">
    <property type="entry name" value="Homeodomain-like_sf"/>
</dbReference>
<dbReference type="InterPro" id="IPR002514">
    <property type="entry name" value="Transposase_8"/>
</dbReference>
<comment type="function">
    <text evidence="1">Involved in the transposition of the insertion sequence.</text>
</comment>
<gene>
    <name evidence="4" type="ORF">CVS30_17485</name>
</gene>
<dbReference type="PANTHER" id="PTHR46889">
    <property type="entry name" value="TRANSPOSASE INSF FOR INSERTION SEQUENCE IS3B-RELATED"/>
    <property type="match status" value="1"/>
</dbReference>
<dbReference type="Gene3D" id="3.30.420.10">
    <property type="entry name" value="Ribonuclease H-like superfamily/Ribonuclease H"/>
    <property type="match status" value="1"/>
</dbReference>
<dbReference type="OrthoDB" id="4281720at2"/>
<protein>
    <submittedName>
        <fullName evidence="4">IS3 family transposase</fullName>
    </submittedName>
</protein>
<dbReference type="Pfam" id="PF13276">
    <property type="entry name" value="HTH_21"/>
    <property type="match status" value="1"/>
</dbReference>
<evidence type="ECO:0000313" key="5">
    <source>
        <dbReference type="Proteomes" id="UP000247980"/>
    </source>
</evidence>
<dbReference type="EMBL" id="QJVC01000031">
    <property type="protein sequence ID" value="PYI37057.1"/>
    <property type="molecule type" value="Genomic_DNA"/>
</dbReference>
<accession>A0A2V5JD56</accession>
<dbReference type="GO" id="GO:0004803">
    <property type="term" value="F:transposase activity"/>
    <property type="evidence" value="ECO:0007669"/>
    <property type="project" value="InterPro"/>
</dbReference>
<feature type="domain" description="Integrase catalytic" evidence="3">
    <location>
        <begin position="236"/>
        <end position="408"/>
    </location>
</feature>